<name>A0ABP4UWS8_9ACTN</name>
<dbReference type="EMBL" id="BAAANF010000023">
    <property type="protein sequence ID" value="GAA1713538.1"/>
    <property type="molecule type" value="Genomic_DNA"/>
</dbReference>
<proteinExistence type="predicted"/>
<evidence type="ECO:0000313" key="2">
    <source>
        <dbReference type="Proteomes" id="UP001500280"/>
    </source>
</evidence>
<evidence type="ECO:0008006" key="3">
    <source>
        <dbReference type="Google" id="ProtNLM"/>
    </source>
</evidence>
<reference evidence="2" key="1">
    <citation type="journal article" date="2019" name="Int. J. Syst. Evol. Microbiol.">
        <title>The Global Catalogue of Microorganisms (GCM) 10K type strain sequencing project: providing services to taxonomists for standard genome sequencing and annotation.</title>
        <authorList>
            <consortium name="The Broad Institute Genomics Platform"/>
            <consortium name="The Broad Institute Genome Sequencing Center for Infectious Disease"/>
            <person name="Wu L."/>
            <person name="Ma J."/>
        </authorList>
    </citation>
    <scope>NUCLEOTIDE SEQUENCE [LARGE SCALE GENOMIC DNA]</scope>
    <source>
        <strain evidence="2">JCM 14307</strain>
    </source>
</reference>
<dbReference type="CDD" id="cd00093">
    <property type="entry name" value="HTH_XRE"/>
    <property type="match status" value="1"/>
</dbReference>
<accession>A0ABP4UWS8</accession>
<dbReference type="Proteomes" id="UP001500280">
    <property type="component" value="Unassembled WGS sequence"/>
</dbReference>
<comment type="caution">
    <text evidence="1">The sequence shown here is derived from an EMBL/GenBank/DDBJ whole genome shotgun (WGS) entry which is preliminary data.</text>
</comment>
<organism evidence="1 2">
    <name type="scientific">Kribbella yunnanensis</name>
    <dbReference type="NCBI Taxonomy" id="190194"/>
    <lineage>
        <taxon>Bacteria</taxon>
        <taxon>Bacillati</taxon>
        <taxon>Actinomycetota</taxon>
        <taxon>Actinomycetes</taxon>
        <taxon>Propionibacteriales</taxon>
        <taxon>Kribbellaceae</taxon>
        <taxon>Kribbella</taxon>
    </lineage>
</organism>
<dbReference type="InterPro" id="IPR001387">
    <property type="entry name" value="Cro/C1-type_HTH"/>
</dbReference>
<sequence length="477" mass="52640">MADGKRRPNKLLRQARGAMSQADLADEVSSAIFRATGRVVELSPKSISDYERGWYMWPRKDVRAAFCEVLHVGTSEELGFHRPRLSKRPPASMDLTALGDERIAQSSSGRLQVPAGRAYRGAEIAAHYSKAGQAGTGMLLVAPTAEMLAGMSRPDRRSLIVAVDQDERHYVADGRRFVERAGRRSGPQAVPLANVVDDLTVGIIWATANADSALLADDAQLARSRAYMVQEEGRSVSRGAVDEVPVLNPVARQWLGSRFCSGHIIRNFHQLGSSPLFWTREQQGEEAASWLLWSHKFEYLRHTSSRFADMRRGFCIPESEVKASPRYERVLLLLAMALMEAFGIRIVLSAEPEHAAVEGFVLARRAVVANWLDSPGLWCVEASASQPRLGVYQRLAGEAIAGTLLNQATPVGRLAALADYLDVPWGWLRRRCGELAATGVDDIAHPRSRLLSTRGLNTVIRYVAYIDVLEGDDRARC</sequence>
<gene>
    <name evidence="1" type="ORF">GCM10009745_72310</name>
</gene>
<keyword evidence="2" id="KW-1185">Reference proteome</keyword>
<protein>
    <recommendedName>
        <fullName evidence="3">XRE family transcriptional regulator</fullName>
    </recommendedName>
</protein>
<evidence type="ECO:0000313" key="1">
    <source>
        <dbReference type="EMBL" id="GAA1713538.1"/>
    </source>
</evidence>